<dbReference type="InterPro" id="IPR000301">
    <property type="entry name" value="Tetraspanin_animals"/>
</dbReference>
<dbReference type="CDD" id="cd03127">
    <property type="entry name" value="tetraspanin_LEL"/>
    <property type="match status" value="1"/>
</dbReference>
<evidence type="ECO:0000313" key="8">
    <source>
        <dbReference type="EMBL" id="KAK9873031.1"/>
    </source>
</evidence>
<evidence type="ECO:0000256" key="3">
    <source>
        <dbReference type="ARBA" id="ARBA00022692"/>
    </source>
</evidence>
<dbReference type="InterPro" id="IPR018499">
    <property type="entry name" value="Tetraspanin/Peripherin"/>
</dbReference>
<comment type="caution">
    <text evidence="8">The sequence shown here is derived from an EMBL/GenBank/DDBJ whole genome shotgun (WGS) entry which is preliminary data.</text>
</comment>
<keyword evidence="5 7" id="KW-0472">Membrane</keyword>
<protein>
    <recommendedName>
        <fullName evidence="7">Tetraspanin</fullName>
    </recommendedName>
</protein>
<dbReference type="Pfam" id="PF00335">
    <property type="entry name" value="Tetraspanin"/>
    <property type="match status" value="1"/>
</dbReference>
<feature type="disulfide bond" evidence="6">
    <location>
        <begin position="170"/>
        <end position="203"/>
    </location>
</feature>
<evidence type="ECO:0000256" key="7">
    <source>
        <dbReference type="RuleBase" id="RU361218"/>
    </source>
</evidence>
<dbReference type="EMBL" id="JARQZJ010000015">
    <property type="protein sequence ID" value="KAK9873031.1"/>
    <property type="molecule type" value="Genomic_DNA"/>
</dbReference>
<feature type="transmembrane region" description="Helical" evidence="7">
    <location>
        <begin position="77"/>
        <end position="99"/>
    </location>
</feature>
<comment type="similarity">
    <text evidence="2 7">Belongs to the tetraspanin (TM4SF) family.</text>
</comment>
<dbReference type="Proteomes" id="UP001431783">
    <property type="component" value="Unassembled WGS sequence"/>
</dbReference>
<keyword evidence="4 7" id="KW-1133">Transmembrane helix</keyword>
<evidence type="ECO:0000256" key="4">
    <source>
        <dbReference type="ARBA" id="ARBA00022989"/>
    </source>
</evidence>
<evidence type="ECO:0000256" key="2">
    <source>
        <dbReference type="ARBA" id="ARBA00006840"/>
    </source>
</evidence>
<name>A0AAW1TZ83_9CUCU</name>
<evidence type="ECO:0000256" key="1">
    <source>
        <dbReference type="ARBA" id="ARBA00004141"/>
    </source>
</evidence>
<dbReference type="PRINTS" id="PR00259">
    <property type="entry name" value="TMFOUR"/>
</dbReference>
<keyword evidence="6" id="KW-1015">Disulfide bond</keyword>
<keyword evidence="3 7" id="KW-0812">Transmembrane</keyword>
<reference evidence="8 9" key="1">
    <citation type="submission" date="2023-03" db="EMBL/GenBank/DDBJ databases">
        <title>Genome insight into feeding habits of ladybird beetles.</title>
        <authorList>
            <person name="Li H.-S."/>
            <person name="Huang Y.-H."/>
            <person name="Pang H."/>
        </authorList>
    </citation>
    <scope>NUCLEOTIDE SEQUENCE [LARGE SCALE GENOMIC DNA]</scope>
    <source>
        <strain evidence="8">SYSU_2023b</strain>
        <tissue evidence="8">Whole body</tissue>
    </source>
</reference>
<proteinExistence type="inferred from homology"/>
<evidence type="ECO:0000256" key="6">
    <source>
        <dbReference type="PIRSR" id="PIRSR002419-1"/>
    </source>
</evidence>
<dbReference type="Gene3D" id="1.10.1450.10">
    <property type="entry name" value="Tetraspanin"/>
    <property type="match status" value="1"/>
</dbReference>
<organism evidence="8 9">
    <name type="scientific">Henosepilachna vigintioctopunctata</name>
    <dbReference type="NCBI Taxonomy" id="420089"/>
    <lineage>
        <taxon>Eukaryota</taxon>
        <taxon>Metazoa</taxon>
        <taxon>Ecdysozoa</taxon>
        <taxon>Arthropoda</taxon>
        <taxon>Hexapoda</taxon>
        <taxon>Insecta</taxon>
        <taxon>Pterygota</taxon>
        <taxon>Neoptera</taxon>
        <taxon>Endopterygota</taxon>
        <taxon>Coleoptera</taxon>
        <taxon>Polyphaga</taxon>
        <taxon>Cucujiformia</taxon>
        <taxon>Coccinelloidea</taxon>
        <taxon>Coccinellidae</taxon>
        <taxon>Epilachninae</taxon>
        <taxon>Epilachnini</taxon>
        <taxon>Henosepilachna</taxon>
    </lineage>
</organism>
<dbReference type="InterPro" id="IPR008952">
    <property type="entry name" value="Tetraspanin_EC2_sf"/>
</dbReference>
<accession>A0AAW1TZ83</accession>
<evidence type="ECO:0000256" key="5">
    <source>
        <dbReference type="ARBA" id="ARBA00023136"/>
    </source>
</evidence>
<dbReference type="AlphaFoldDB" id="A0AAW1TZ83"/>
<dbReference type="PANTHER" id="PTHR19282">
    <property type="entry name" value="TETRASPANIN"/>
    <property type="match status" value="1"/>
</dbReference>
<feature type="transmembrane region" description="Helical" evidence="7">
    <location>
        <begin position="217"/>
        <end position="240"/>
    </location>
</feature>
<keyword evidence="9" id="KW-1185">Reference proteome</keyword>
<dbReference type="GO" id="GO:0005886">
    <property type="term" value="C:plasma membrane"/>
    <property type="evidence" value="ECO:0007669"/>
    <property type="project" value="TreeGrafter"/>
</dbReference>
<feature type="disulfide bond" evidence="6">
    <location>
        <begin position="171"/>
        <end position="190"/>
    </location>
</feature>
<dbReference type="SUPFAM" id="SSF48652">
    <property type="entry name" value="Tetraspanin"/>
    <property type="match status" value="1"/>
</dbReference>
<dbReference type="PANTHER" id="PTHR19282:SF555">
    <property type="entry name" value="TETRASPANIN-2A"/>
    <property type="match status" value="1"/>
</dbReference>
<dbReference type="PIRSF" id="PIRSF002419">
    <property type="entry name" value="Tetraspanin"/>
    <property type="match status" value="1"/>
</dbReference>
<comment type="subcellular location">
    <subcellularLocation>
        <location evidence="1 7">Membrane</location>
        <topology evidence="1 7">Multi-pass membrane protein</topology>
    </subcellularLocation>
</comment>
<gene>
    <name evidence="8" type="ORF">WA026_020763</name>
</gene>
<feature type="transmembrane region" description="Helical" evidence="7">
    <location>
        <begin position="41"/>
        <end position="57"/>
    </location>
</feature>
<sequence>MEKVSSLKYIGLNSNDDFRHKKSEKLCTVVHKNIDEKDPHDNILGICILIICFWLRYEAGVYEWLDKLNALSFYAGVYILIVAGLLVVGVAVFGCVTAMAENQFFLLLYIAIQVLAFLLGLIGSTVLLGNSARDSSFQPMVRESMRNLIMQAHFEPARQSLQLIQENIGCCGADGAKDYLNLNHPLPNECRDTVTGNPFFHGCVDELTWFFEAKCNWAAGIVLAICLLHVVNVVLSVIFIQGMKKEQKSLY</sequence>
<evidence type="ECO:0000313" key="9">
    <source>
        <dbReference type="Proteomes" id="UP001431783"/>
    </source>
</evidence>
<feature type="transmembrane region" description="Helical" evidence="7">
    <location>
        <begin position="106"/>
        <end position="128"/>
    </location>
</feature>